<organism evidence="3 4">
    <name type="scientific">Candidatus Komeilibacteria bacterium RIFCSPLOWO2_01_FULL_53_11</name>
    <dbReference type="NCBI Taxonomy" id="1798552"/>
    <lineage>
        <taxon>Bacteria</taxon>
        <taxon>Candidatus Komeiliibacteriota</taxon>
    </lineage>
</organism>
<evidence type="ECO:0008006" key="5">
    <source>
        <dbReference type="Google" id="ProtNLM"/>
    </source>
</evidence>
<dbReference type="PANTHER" id="PTHR39650:SF1">
    <property type="entry name" value="CDP-ARCHAEOL SYNTHASE"/>
    <property type="match status" value="1"/>
</dbReference>
<dbReference type="Pfam" id="PF01864">
    <property type="entry name" value="CarS-like"/>
    <property type="match status" value="1"/>
</dbReference>
<protein>
    <recommendedName>
        <fullName evidence="5">CDP-2,3-bis-(O-geranylgeranyl)-sn-glycerol synthase</fullName>
    </recommendedName>
</protein>
<evidence type="ECO:0000313" key="3">
    <source>
        <dbReference type="EMBL" id="OGY92334.1"/>
    </source>
</evidence>
<feature type="transmembrane region" description="Helical" evidence="1">
    <location>
        <begin position="136"/>
        <end position="164"/>
    </location>
</feature>
<dbReference type="EMBL" id="MHKN01000019">
    <property type="protein sequence ID" value="OGY92334.1"/>
    <property type="molecule type" value="Genomic_DNA"/>
</dbReference>
<feature type="signal peptide" evidence="2">
    <location>
        <begin position="1"/>
        <end position="16"/>
    </location>
</feature>
<accession>A0A1G2BT47</accession>
<feature type="transmembrane region" description="Helical" evidence="1">
    <location>
        <begin position="54"/>
        <end position="75"/>
    </location>
</feature>
<comment type="caution">
    <text evidence="3">The sequence shown here is derived from an EMBL/GenBank/DDBJ whole genome shotgun (WGS) entry which is preliminary data.</text>
</comment>
<gene>
    <name evidence="3" type="ORF">A3B31_00760</name>
</gene>
<keyword evidence="1" id="KW-0812">Transmembrane</keyword>
<dbReference type="InterPro" id="IPR032690">
    <property type="entry name" value="CarS"/>
</dbReference>
<keyword evidence="2" id="KW-0732">Signal</keyword>
<evidence type="ECO:0000256" key="2">
    <source>
        <dbReference type="SAM" id="SignalP"/>
    </source>
</evidence>
<dbReference type="Proteomes" id="UP000177349">
    <property type="component" value="Unassembled WGS sequence"/>
</dbReference>
<sequence>MILIFSTLYLMLPAYAANMTPVVAHRLNFLPRLARPVDGGLKLWGEYVFGTGKTWRGIILGTIAAMFMGAIQFFLWQFNIIRLHSVINFASVDPFFFGLLGGIGALGGDLLKSFCKRRFRIKSGQPWPLFDQLDFVIGYFAAISLVIAVNGTIILTGMGITLIVHPLVNLIAYRLSLKRVWW</sequence>
<keyword evidence="1" id="KW-1133">Transmembrane helix</keyword>
<evidence type="ECO:0000256" key="1">
    <source>
        <dbReference type="SAM" id="Phobius"/>
    </source>
</evidence>
<proteinExistence type="predicted"/>
<keyword evidence="1" id="KW-0472">Membrane</keyword>
<feature type="transmembrane region" description="Helical" evidence="1">
    <location>
        <begin position="87"/>
        <end position="107"/>
    </location>
</feature>
<reference evidence="3 4" key="1">
    <citation type="journal article" date="2016" name="Nat. Commun.">
        <title>Thousands of microbial genomes shed light on interconnected biogeochemical processes in an aquifer system.</title>
        <authorList>
            <person name="Anantharaman K."/>
            <person name="Brown C.T."/>
            <person name="Hug L.A."/>
            <person name="Sharon I."/>
            <person name="Castelle C.J."/>
            <person name="Probst A.J."/>
            <person name="Thomas B.C."/>
            <person name="Singh A."/>
            <person name="Wilkins M.J."/>
            <person name="Karaoz U."/>
            <person name="Brodie E.L."/>
            <person name="Williams K.H."/>
            <person name="Hubbard S.S."/>
            <person name="Banfield J.F."/>
        </authorList>
    </citation>
    <scope>NUCLEOTIDE SEQUENCE [LARGE SCALE GENOMIC DNA]</scope>
</reference>
<feature type="chain" id="PRO_5009582153" description="CDP-2,3-bis-(O-geranylgeranyl)-sn-glycerol synthase" evidence="2">
    <location>
        <begin position="17"/>
        <end position="182"/>
    </location>
</feature>
<dbReference type="AlphaFoldDB" id="A0A1G2BT47"/>
<dbReference type="PANTHER" id="PTHR39650">
    <property type="entry name" value="CDP-ARCHAEOL SYNTHASE"/>
    <property type="match status" value="1"/>
</dbReference>
<evidence type="ECO:0000313" key="4">
    <source>
        <dbReference type="Proteomes" id="UP000177349"/>
    </source>
</evidence>
<name>A0A1G2BT47_9BACT</name>